<dbReference type="RefSeq" id="WP_374036799.1">
    <property type="nucleotide sequence ID" value="NZ_CP169082.1"/>
</dbReference>
<proteinExistence type="predicted"/>
<reference evidence="2" key="1">
    <citation type="journal article" date="2019" name="Int. J. Syst. Evol. Microbiol.">
        <title>The Global Catalogue of Microorganisms (GCM) 10K type strain sequencing project: providing services to taxonomists for standard genome sequencing and annotation.</title>
        <authorList>
            <consortium name="The Broad Institute Genomics Platform"/>
            <consortium name="The Broad Institute Genome Sequencing Center for Infectious Disease"/>
            <person name="Wu L."/>
            <person name="Ma J."/>
        </authorList>
    </citation>
    <scope>NUCLEOTIDE SEQUENCE [LARGE SCALE GENOMIC DNA]</scope>
    <source>
        <strain evidence="2">JCM 12125</strain>
    </source>
</reference>
<evidence type="ECO:0000313" key="1">
    <source>
        <dbReference type="EMBL" id="MFC5346285.1"/>
    </source>
</evidence>
<organism evidence="1 2">
    <name type="scientific">Brevundimonas staleyi</name>
    <dbReference type="NCBI Taxonomy" id="74326"/>
    <lineage>
        <taxon>Bacteria</taxon>
        <taxon>Pseudomonadati</taxon>
        <taxon>Pseudomonadota</taxon>
        <taxon>Alphaproteobacteria</taxon>
        <taxon>Caulobacterales</taxon>
        <taxon>Caulobacteraceae</taxon>
        <taxon>Brevundimonas</taxon>
    </lineage>
</organism>
<dbReference type="Proteomes" id="UP001596152">
    <property type="component" value="Unassembled WGS sequence"/>
</dbReference>
<gene>
    <name evidence="1" type="ORF">ACFPIE_20405</name>
</gene>
<dbReference type="EMBL" id="JBHSLF010000056">
    <property type="protein sequence ID" value="MFC5346285.1"/>
    <property type="molecule type" value="Genomic_DNA"/>
</dbReference>
<keyword evidence="2" id="KW-1185">Reference proteome</keyword>
<evidence type="ECO:0000313" key="2">
    <source>
        <dbReference type="Proteomes" id="UP001596152"/>
    </source>
</evidence>
<sequence>MTDVAHMPARAAAPPPPQPRPAFYGWLKLVRQTDTWAAEQLGCSAEYVRLICLPFCDAKRRDPSGKLVRRVVRLTAGACGPETWHPPVAEILKGEAA</sequence>
<accession>A0ABW0FX23</accession>
<name>A0ABW0FX23_9CAUL</name>
<protein>
    <submittedName>
        <fullName evidence="1">Uncharacterized protein</fullName>
    </submittedName>
</protein>
<comment type="caution">
    <text evidence="1">The sequence shown here is derived from an EMBL/GenBank/DDBJ whole genome shotgun (WGS) entry which is preliminary data.</text>
</comment>